<dbReference type="GO" id="GO:0047661">
    <property type="term" value="F:amino-acid racemase activity"/>
    <property type="evidence" value="ECO:0007669"/>
    <property type="project" value="InterPro"/>
</dbReference>
<gene>
    <name evidence="3" type="ORF">O9K51_03674</name>
</gene>
<dbReference type="InterPro" id="IPR001920">
    <property type="entry name" value="Asp/Glu_race"/>
</dbReference>
<dbReference type="NCBIfam" id="TIGR00035">
    <property type="entry name" value="asp_race"/>
    <property type="match status" value="1"/>
</dbReference>
<comment type="similarity">
    <text evidence="1">Belongs to the aspartate/glutamate racemases family.</text>
</comment>
<keyword evidence="4" id="KW-1185">Reference proteome</keyword>
<dbReference type="Pfam" id="PF01177">
    <property type="entry name" value="Asp_Glu_race"/>
    <property type="match status" value="1"/>
</dbReference>
<dbReference type="InterPro" id="IPR004380">
    <property type="entry name" value="Asp_race"/>
</dbReference>
<dbReference type="PANTHER" id="PTHR21198">
    <property type="entry name" value="GLUTAMATE RACEMASE"/>
    <property type="match status" value="1"/>
</dbReference>
<accession>A0AB34FTQ5</accession>
<keyword evidence="2" id="KW-0413">Isomerase</keyword>
<keyword evidence="3" id="KW-0378">Hydrolase</keyword>
<sequence>MRTIGLIGGMSYHSTALYYQHINAHVQRKLGSPNSASLILHSFNYAEINPLFTSRRWTDLAARFVQAGTQLRDHGAEALVLGANVAHRVAPEVETAVGLPVLHIADATARGLSAAGIKTVGLLGTRPVMEQSFIKDRLARRAGLDAVLVPDERDWDTMNALIFGDLAAGHVTDKTRRWMGSLAHGLRNRGAEAVVLACTEFQATLNAQEAGVPLYDSLQLHAQYAAGWAMGYVD</sequence>
<dbReference type="InterPro" id="IPR015942">
    <property type="entry name" value="Asp/Glu/hydantoin_racemase"/>
</dbReference>
<dbReference type="GO" id="GO:0016787">
    <property type="term" value="F:hydrolase activity"/>
    <property type="evidence" value="ECO:0007669"/>
    <property type="project" value="UniProtKB-KW"/>
</dbReference>
<dbReference type="SUPFAM" id="SSF53681">
    <property type="entry name" value="Aspartate/glutamate racemase"/>
    <property type="match status" value="2"/>
</dbReference>
<reference evidence="3" key="1">
    <citation type="submission" date="2023-01" db="EMBL/GenBank/DDBJ databases">
        <title>The growth and conidiation of Purpureocillium lavendulum are regulated by nitrogen source and histone H3K14 acetylation.</title>
        <authorList>
            <person name="Tang P."/>
            <person name="Han J."/>
            <person name="Zhang C."/>
            <person name="Tang P."/>
            <person name="Qi F."/>
            <person name="Zhang K."/>
            <person name="Liang L."/>
        </authorList>
    </citation>
    <scope>NUCLEOTIDE SEQUENCE</scope>
    <source>
        <strain evidence="3">YMF1.00683</strain>
    </source>
</reference>
<name>A0AB34FTQ5_9HYPO</name>
<dbReference type="Proteomes" id="UP001163105">
    <property type="component" value="Unassembled WGS sequence"/>
</dbReference>
<evidence type="ECO:0000256" key="2">
    <source>
        <dbReference type="ARBA" id="ARBA00023235"/>
    </source>
</evidence>
<dbReference type="EMBL" id="JAQHRD010000003">
    <property type="protein sequence ID" value="KAJ6442499.1"/>
    <property type="molecule type" value="Genomic_DNA"/>
</dbReference>
<organism evidence="3 4">
    <name type="scientific">Purpureocillium lavendulum</name>
    <dbReference type="NCBI Taxonomy" id="1247861"/>
    <lineage>
        <taxon>Eukaryota</taxon>
        <taxon>Fungi</taxon>
        <taxon>Dikarya</taxon>
        <taxon>Ascomycota</taxon>
        <taxon>Pezizomycotina</taxon>
        <taxon>Sordariomycetes</taxon>
        <taxon>Hypocreomycetidae</taxon>
        <taxon>Hypocreales</taxon>
        <taxon>Ophiocordycipitaceae</taxon>
        <taxon>Purpureocillium</taxon>
    </lineage>
</organism>
<evidence type="ECO:0000313" key="4">
    <source>
        <dbReference type="Proteomes" id="UP001163105"/>
    </source>
</evidence>
<dbReference type="PANTHER" id="PTHR21198:SF7">
    <property type="entry name" value="ASPARTATE-GLUTAMATE RACEMASE FAMILY"/>
    <property type="match status" value="1"/>
</dbReference>
<comment type="caution">
    <text evidence="3">The sequence shown here is derived from an EMBL/GenBank/DDBJ whole genome shotgun (WGS) entry which is preliminary data.</text>
</comment>
<evidence type="ECO:0000256" key="1">
    <source>
        <dbReference type="ARBA" id="ARBA00007847"/>
    </source>
</evidence>
<protein>
    <submittedName>
        <fullName evidence="3">Glycoside hydrolase family 18 protein</fullName>
    </submittedName>
</protein>
<dbReference type="Gene3D" id="3.40.50.1860">
    <property type="match status" value="2"/>
</dbReference>
<dbReference type="AlphaFoldDB" id="A0AB34FTQ5"/>
<evidence type="ECO:0000313" key="3">
    <source>
        <dbReference type="EMBL" id="KAJ6442499.1"/>
    </source>
</evidence>
<proteinExistence type="inferred from homology"/>